<dbReference type="Proteomes" id="UP000239590">
    <property type="component" value="Unassembled WGS sequence"/>
</dbReference>
<dbReference type="EMBL" id="PTRA01000001">
    <property type="protein sequence ID" value="PQA58645.1"/>
    <property type="molecule type" value="Genomic_DNA"/>
</dbReference>
<keyword evidence="2" id="KW-0812">Transmembrane</keyword>
<evidence type="ECO:0000256" key="2">
    <source>
        <dbReference type="SAM" id="Phobius"/>
    </source>
</evidence>
<keyword evidence="2" id="KW-1133">Transmembrane helix</keyword>
<feature type="coiled-coil region" evidence="1">
    <location>
        <begin position="61"/>
        <end position="88"/>
    </location>
</feature>
<comment type="caution">
    <text evidence="3">The sequence shown here is derived from an EMBL/GenBank/DDBJ whole genome shotgun (WGS) entry which is preliminary data.</text>
</comment>
<keyword evidence="4" id="KW-1185">Reference proteome</keyword>
<keyword evidence="2" id="KW-0472">Membrane</keyword>
<name>A0A2S7ILT2_9BACT</name>
<dbReference type="Pfam" id="PF19579">
    <property type="entry name" value="FtsL_2"/>
    <property type="match status" value="1"/>
</dbReference>
<feature type="transmembrane region" description="Helical" evidence="2">
    <location>
        <begin position="34"/>
        <end position="53"/>
    </location>
</feature>
<reference evidence="4" key="1">
    <citation type="submission" date="2018-02" db="EMBL/GenBank/DDBJ databases">
        <title>Genome sequencing of Solimonas sp. HR-BB.</title>
        <authorList>
            <person name="Lee Y."/>
            <person name="Jeon C.O."/>
        </authorList>
    </citation>
    <scope>NUCLEOTIDE SEQUENCE [LARGE SCALE GENOMIC DNA]</scope>
    <source>
        <strain evidence="4">HR-U</strain>
    </source>
</reference>
<dbReference type="RefSeq" id="WP_102201153.1">
    <property type="nucleotide sequence ID" value="NZ_PTRA01000001.1"/>
</dbReference>
<sequence>MSSEKSKRSHFLEPIFKLLRVSQWAGPANANQKLLNAGLVVVLMISYVAWVLHGESLIRDTDRTRREISELNAELAFEKSKLMQESRQSRIVQKVTPMGLRDYRNEQPPVKVVLPTKKPVQPE</sequence>
<evidence type="ECO:0000313" key="3">
    <source>
        <dbReference type="EMBL" id="PQA58645.1"/>
    </source>
</evidence>
<protein>
    <recommendedName>
        <fullName evidence="5">Cell division protein FtsL</fullName>
    </recommendedName>
</protein>
<accession>A0A2S7ILT2</accession>
<dbReference type="AlphaFoldDB" id="A0A2S7ILT2"/>
<organism evidence="3 4">
    <name type="scientific">Siphonobacter curvatus</name>
    <dbReference type="NCBI Taxonomy" id="2094562"/>
    <lineage>
        <taxon>Bacteria</taxon>
        <taxon>Pseudomonadati</taxon>
        <taxon>Bacteroidota</taxon>
        <taxon>Cytophagia</taxon>
        <taxon>Cytophagales</taxon>
        <taxon>Cytophagaceae</taxon>
        <taxon>Siphonobacter</taxon>
    </lineage>
</organism>
<evidence type="ECO:0000313" key="4">
    <source>
        <dbReference type="Proteomes" id="UP000239590"/>
    </source>
</evidence>
<dbReference type="OrthoDB" id="963443at2"/>
<proteinExistence type="predicted"/>
<evidence type="ECO:0008006" key="5">
    <source>
        <dbReference type="Google" id="ProtNLM"/>
    </source>
</evidence>
<gene>
    <name evidence="3" type="ORF">C5O19_02995</name>
</gene>
<evidence type="ECO:0000256" key="1">
    <source>
        <dbReference type="SAM" id="Coils"/>
    </source>
</evidence>
<dbReference type="InterPro" id="IPR045755">
    <property type="entry name" value="FtsL-like"/>
</dbReference>
<keyword evidence="1" id="KW-0175">Coiled coil</keyword>